<gene>
    <name evidence="3" type="ORF">Q8A70_08800</name>
</gene>
<protein>
    <recommendedName>
        <fullName evidence="5">FecR family protein</fullName>
    </recommendedName>
</protein>
<evidence type="ECO:0000313" key="3">
    <source>
        <dbReference type="EMBL" id="MDQ7247763.1"/>
    </source>
</evidence>
<feature type="region of interest" description="Disordered" evidence="1">
    <location>
        <begin position="379"/>
        <end position="419"/>
    </location>
</feature>
<dbReference type="Pfam" id="PF20245">
    <property type="entry name" value="DUF6600"/>
    <property type="match status" value="1"/>
</dbReference>
<feature type="compositionally biased region" description="Pro residues" evidence="1">
    <location>
        <begin position="380"/>
        <end position="390"/>
    </location>
</feature>
<keyword evidence="4" id="KW-1185">Reference proteome</keyword>
<organism evidence="3 4">
    <name type="scientific">Dongia sedimenti</name>
    <dbReference type="NCBI Taxonomy" id="3064282"/>
    <lineage>
        <taxon>Bacteria</taxon>
        <taxon>Pseudomonadati</taxon>
        <taxon>Pseudomonadota</taxon>
        <taxon>Alphaproteobacteria</taxon>
        <taxon>Rhodospirillales</taxon>
        <taxon>Dongiaceae</taxon>
        <taxon>Dongia</taxon>
    </lineage>
</organism>
<proteinExistence type="predicted"/>
<accession>A0ABU0YLZ5</accession>
<name>A0ABU0YLZ5_9PROT</name>
<feature type="signal peptide" evidence="2">
    <location>
        <begin position="1"/>
        <end position="19"/>
    </location>
</feature>
<sequence length="419" mass="43565">MIRILALLLALFVSSTAMAEESPADPPKQIGRLAAISGAVTYSAAADAPASDITVNYPLTTGNRIATPARGHAAIDIAAGRFYLDGDSAVTVGALGPGTATVSLEQGALILHVLPGGAGQVFVVQTPRGALRADQPGYFEVEIDDGSGAVVVSALEGGAQFNDTIVLPPGTRARVAKDAAPALDAAVEDDFIRRVAAEVEASGENKLEAPTHVSPQTTGFQALEHYGLWVATEQYGWAWEPQVPSDWAPYSKGRWVEIPQLGRTWIDDSPWGFAPSHYGRWTEVNDRWVWVPGNAASASLDAPAAVSFFGTQGRNSQGAVGWVALGPEQPVFGPAPVIVNNVRVINPPDVVNVTNVNNTTTNVTAVTKPDRRPAVVLIPSFPPSPQPTPSPGGGSPASNLTGLGAAGAPMQGGVRFPGR</sequence>
<evidence type="ECO:0000256" key="2">
    <source>
        <dbReference type="SAM" id="SignalP"/>
    </source>
</evidence>
<dbReference type="RefSeq" id="WP_379955199.1">
    <property type="nucleotide sequence ID" value="NZ_JAUYVI010000003.1"/>
</dbReference>
<reference evidence="4" key="1">
    <citation type="submission" date="2023-08" db="EMBL/GenBank/DDBJ databases">
        <title>Rhodospirillaceae gen. nov., a novel taxon isolated from the Yangtze River Yuezi River estuary sludge.</title>
        <authorList>
            <person name="Ruan L."/>
        </authorList>
    </citation>
    <scope>NUCLEOTIDE SEQUENCE [LARGE SCALE GENOMIC DNA]</scope>
    <source>
        <strain evidence="4">R-7</strain>
    </source>
</reference>
<dbReference type="EMBL" id="JAUYVI010000003">
    <property type="protein sequence ID" value="MDQ7247763.1"/>
    <property type="molecule type" value="Genomic_DNA"/>
</dbReference>
<evidence type="ECO:0000313" key="4">
    <source>
        <dbReference type="Proteomes" id="UP001230156"/>
    </source>
</evidence>
<evidence type="ECO:0000256" key="1">
    <source>
        <dbReference type="SAM" id="MobiDB-lite"/>
    </source>
</evidence>
<dbReference type="Proteomes" id="UP001230156">
    <property type="component" value="Unassembled WGS sequence"/>
</dbReference>
<evidence type="ECO:0008006" key="5">
    <source>
        <dbReference type="Google" id="ProtNLM"/>
    </source>
</evidence>
<keyword evidence="2" id="KW-0732">Signal</keyword>
<feature type="chain" id="PRO_5045136355" description="FecR family protein" evidence="2">
    <location>
        <begin position="20"/>
        <end position="419"/>
    </location>
</feature>
<dbReference type="InterPro" id="IPR046535">
    <property type="entry name" value="DUF6600"/>
</dbReference>
<comment type="caution">
    <text evidence="3">The sequence shown here is derived from an EMBL/GenBank/DDBJ whole genome shotgun (WGS) entry which is preliminary data.</text>
</comment>